<reference evidence="6" key="1">
    <citation type="submission" date="2016-12" db="EMBL/GenBank/DDBJ databases">
        <title>Comparative genomic analysis reveals the diversity, evolution, and environmental adaptation strategies of the genus Vibrio.</title>
        <authorList>
            <person name="Lin H."/>
            <person name="Wang X."/>
            <person name="Zhang X.-H."/>
        </authorList>
    </citation>
    <scope>NUCLEOTIDE SEQUENCE [LARGE SCALE GENOMIC DNA]</scope>
    <source>
        <strain evidence="6">QT6D1</strain>
    </source>
</reference>
<dbReference type="EMBL" id="CP018308">
    <property type="protein sequence ID" value="ASI90302.1"/>
    <property type="molecule type" value="Genomic_DNA"/>
</dbReference>
<dbReference type="PROSITE" id="PS50932">
    <property type="entry name" value="HTH_LACI_2"/>
    <property type="match status" value="1"/>
</dbReference>
<dbReference type="GO" id="GO:0000976">
    <property type="term" value="F:transcription cis-regulatory region binding"/>
    <property type="evidence" value="ECO:0007669"/>
    <property type="project" value="TreeGrafter"/>
</dbReference>
<dbReference type="AlphaFoldDB" id="A0AAN1FGQ3"/>
<dbReference type="GO" id="GO:0003700">
    <property type="term" value="F:DNA-binding transcription factor activity"/>
    <property type="evidence" value="ECO:0007669"/>
    <property type="project" value="TreeGrafter"/>
</dbReference>
<dbReference type="Gene3D" id="1.10.260.40">
    <property type="entry name" value="lambda repressor-like DNA-binding domains"/>
    <property type="match status" value="1"/>
</dbReference>
<gene>
    <name evidence="5" type="ORF">BSZ05_11285</name>
</gene>
<evidence type="ECO:0000313" key="6">
    <source>
        <dbReference type="Proteomes" id="UP000197092"/>
    </source>
</evidence>
<dbReference type="KEGG" id="vsh:BSZ05_11285"/>
<accession>A0AAN1FGQ3</accession>
<sequence length="345" mass="38259">MSIERIAQIAGVSKATVSRAINNPTIVKPETVEKVNKAIEEISYKPRVKKTLSVNIYFNKISIVIHSSVLQPHSFYFTIYEHLKNEAKKFGLNTETFIVSSDSEIAATIKKVKNSEAVIIAGVTNTELNNTVFELNTPTVLINCFDDLMRLSSISPDYELGGYLLGKSAINKGYKRPKILTTIPRLTIQQRVDGFFRAMKTKEIDFEYANDVVDIRTYADAATLKLMNNDSAGQDLGSSLVMDKIVDSGVFDDCDVVFCICDLMAISLIQSLKSKNISVPNEIAVVGFDDLDISSLVTPPLTTIRPAYESLAKSAIYKLIHLSNDVQEPTVRSYTEVSYVGRNSM</sequence>
<dbReference type="Gene3D" id="3.40.50.2300">
    <property type="match status" value="2"/>
</dbReference>
<dbReference type="Pfam" id="PF13377">
    <property type="entry name" value="Peripla_BP_3"/>
    <property type="match status" value="1"/>
</dbReference>
<dbReference type="Pfam" id="PF00356">
    <property type="entry name" value="LacI"/>
    <property type="match status" value="1"/>
</dbReference>
<name>A0AAN1FGQ3_9VIBR</name>
<dbReference type="InterPro" id="IPR046335">
    <property type="entry name" value="LacI/GalR-like_sensor"/>
</dbReference>
<dbReference type="InterPro" id="IPR028082">
    <property type="entry name" value="Peripla_BP_I"/>
</dbReference>
<dbReference type="PANTHER" id="PTHR30146:SF24">
    <property type="entry name" value="XYLOSE OPERON REGULATORY PROTEIN"/>
    <property type="match status" value="1"/>
</dbReference>
<feature type="domain" description="HTH lacI-type" evidence="4">
    <location>
        <begin position="1"/>
        <end position="54"/>
    </location>
</feature>
<proteinExistence type="predicted"/>
<evidence type="ECO:0000259" key="4">
    <source>
        <dbReference type="PROSITE" id="PS50932"/>
    </source>
</evidence>
<evidence type="ECO:0000256" key="3">
    <source>
        <dbReference type="ARBA" id="ARBA00023163"/>
    </source>
</evidence>
<evidence type="ECO:0000256" key="2">
    <source>
        <dbReference type="ARBA" id="ARBA00023125"/>
    </source>
</evidence>
<dbReference type="RefSeq" id="WP_161493949.1">
    <property type="nucleotide sequence ID" value="NZ_CP018308.1"/>
</dbReference>
<dbReference type="SMART" id="SM00354">
    <property type="entry name" value="HTH_LACI"/>
    <property type="match status" value="1"/>
</dbReference>
<organism evidence="5 6">
    <name type="scientific">Vibrio mediterranei</name>
    <dbReference type="NCBI Taxonomy" id="689"/>
    <lineage>
        <taxon>Bacteria</taxon>
        <taxon>Pseudomonadati</taxon>
        <taxon>Pseudomonadota</taxon>
        <taxon>Gammaproteobacteria</taxon>
        <taxon>Vibrionales</taxon>
        <taxon>Vibrionaceae</taxon>
        <taxon>Vibrio</taxon>
    </lineage>
</organism>
<evidence type="ECO:0000313" key="5">
    <source>
        <dbReference type="EMBL" id="ASI90302.1"/>
    </source>
</evidence>
<dbReference type="InterPro" id="IPR010982">
    <property type="entry name" value="Lambda_DNA-bd_dom_sf"/>
</dbReference>
<dbReference type="Proteomes" id="UP000197092">
    <property type="component" value="Chromosome 1"/>
</dbReference>
<keyword evidence="2" id="KW-0238">DNA-binding</keyword>
<dbReference type="CDD" id="cd06267">
    <property type="entry name" value="PBP1_LacI_sugar_binding-like"/>
    <property type="match status" value="1"/>
</dbReference>
<dbReference type="SUPFAM" id="SSF47413">
    <property type="entry name" value="lambda repressor-like DNA-binding domains"/>
    <property type="match status" value="1"/>
</dbReference>
<dbReference type="CDD" id="cd01392">
    <property type="entry name" value="HTH_LacI"/>
    <property type="match status" value="1"/>
</dbReference>
<dbReference type="SUPFAM" id="SSF53822">
    <property type="entry name" value="Periplasmic binding protein-like I"/>
    <property type="match status" value="1"/>
</dbReference>
<protein>
    <recommendedName>
        <fullName evidence="4">HTH lacI-type domain-containing protein</fullName>
    </recommendedName>
</protein>
<dbReference type="InterPro" id="IPR000843">
    <property type="entry name" value="HTH_LacI"/>
</dbReference>
<evidence type="ECO:0000256" key="1">
    <source>
        <dbReference type="ARBA" id="ARBA00023015"/>
    </source>
</evidence>
<keyword evidence="3" id="KW-0804">Transcription</keyword>
<dbReference type="PANTHER" id="PTHR30146">
    <property type="entry name" value="LACI-RELATED TRANSCRIPTIONAL REPRESSOR"/>
    <property type="match status" value="1"/>
</dbReference>
<keyword evidence="1" id="KW-0805">Transcription regulation</keyword>